<reference evidence="3 4" key="1">
    <citation type="journal article" date="2016" name="Nat. Commun.">
        <title>Thousands of microbial genomes shed light on interconnected biogeochemical processes in an aquifer system.</title>
        <authorList>
            <person name="Anantharaman K."/>
            <person name="Brown C.T."/>
            <person name="Hug L.A."/>
            <person name="Sharon I."/>
            <person name="Castelle C.J."/>
            <person name="Probst A.J."/>
            <person name="Thomas B.C."/>
            <person name="Singh A."/>
            <person name="Wilkins M.J."/>
            <person name="Karaoz U."/>
            <person name="Brodie E.L."/>
            <person name="Williams K.H."/>
            <person name="Hubbard S.S."/>
            <person name="Banfield J.F."/>
        </authorList>
    </citation>
    <scope>NUCLEOTIDE SEQUENCE [LARGE SCALE GENOMIC DNA]</scope>
</reference>
<dbReference type="EMBL" id="MEYV01000011">
    <property type="protein sequence ID" value="OGD40228.1"/>
    <property type="molecule type" value="Genomic_DNA"/>
</dbReference>
<dbReference type="AlphaFoldDB" id="A0A1F5CBN8"/>
<dbReference type="GO" id="GO:0005524">
    <property type="term" value="F:ATP binding"/>
    <property type="evidence" value="ECO:0007669"/>
    <property type="project" value="InterPro"/>
</dbReference>
<dbReference type="InterPro" id="IPR027417">
    <property type="entry name" value="P-loop_NTPase"/>
</dbReference>
<sequence length="317" mass="35108">MQKVIVGQEEMVNCYLAALIIGGHIWSEGPPGVGKTLGARTFAKILDIEFKAIQFTPDLLPTDIKIAVDLLSESDSGDVQGEAAFLLKKVIRGVVFTNFLLVDEANRAPQKVQAALLEVMQEREVKTGAKTHKLDRPYMVALTSNFIEHEGTYGISEALADRVTLKTRLDYPSFEEECRVAAMRKDIEADRINLKKVFTKEEIVEMQDLFDSLYRYAPNHPLTEYAVGIARAVRVQKDFVTYGPTPRGSADLLVSASALAMIEGTLEVSPDHVKKMALSALRGTFNLKADPEHGGKDHDQIITEAIESVKVFSEKRS</sequence>
<name>A0A1F5CBN8_9BACT</name>
<protein>
    <recommendedName>
        <fullName evidence="5">AAA+ ATPase domain-containing protein</fullName>
    </recommendedName>
</protein>
<dbReference type="InterPro" id="IPR011703">
    <property type="entry name" value="ATPase_AAA-3"/>
</dbReference>
<organism evidence="3 4">
    <name type="scientific">Candidatus Azambacteria bacterium RIFCSPLOWO2_02_FULL_44_14</name>
    <dbReference type="NCBI Taxonomy" id="1797306"/>
    <lineage>
        <taxon>Bacteria</taxon>
        <taxon>Candidatus Azamiibacteriota</taxon>
    </lineage>
</organism>
<dbReference type="InterPro" id="IPR050764">
    <property type="entry name" value="CbbQ/NirQ/NorQ/GpvN"/>
</dbReference>
<evidence type="ECO:0000313" key="4">
    <source>
        <dbReference type="Proteomes" id="UP000177197"/>
    </source>
</evidence>
<feature type="domain" description="ChlI/MoxR AAA lid" evidence="2">
    <location>
        <begin position="239"/>
        <end position="304"/>
    </location>
</feature>
<comment type="caution">
    <text evidence="3">The sequence shown here is derived from an EMBL/GenBank/DDBJ whole genome shotgun (WGS) entry which is preliminary data.</text>
</comment>
<evidence type="ECO:0008006" key="5">
    <source>
        <dbReference type="Google" id="ProtNLM"/>
    </source>
</evidence>
<dbReference type="PANTHER" id="PTHR42759">
    <property type="entry name" value="MOXR FAMILY PROTEIN"/>
    <property type="match status" value="1"/>
</dbReference>
<evidence type="ECO:0000259" key="2">
    <source>
        <dbReference type="Pfam" id="PF17863"/>
    </source>
</evidence>
<dbReference type="PANTHER" id="PTHR42759:SF1">
    <property type="entry name" value="MAGNESIUM-CHELATASE SUBUNIT CHLD"/>
    <property type="match status" value="1"/>
</dbReference>
<proteinExistence type="predicted"/>
<gene>
    <name evidence="3" type="ORF">A3I30_02710</name>
</gene>
<feature type="domain" description="ATPase AAA-3" evidence="1">
    <location>
        <begin position="24"/>
        <end position="164"/>
    </location>
</feature>
<dbReference type="Pfam" id="PF07726">
    <property type="entry name" value="AAA_3"/>
    <property type="match status" value="1"/>
</dbReference>
<dbReference type="Gene3D" id="3.40.50.300">
    <property type="entry name" value="P-loop containing nucleotide triphosphate hydrolases"/>
    <property type="match status" value="1"/>
</dbReference>
<dbReference type="PIRSF" id="PIRSF002849">
    <property type="entry name" value="AAA_ATPase_chaperone_MoxR_prd"/>
    <property type="match status" value="1"/>
</dbReference>
<dbReference type="Pfam" id="PF17863">
    <property type="entry name" value="AAA_lid_2"/>
    <property type="match status" value="1"/>
</dbReference>
<accession>A0A1F5CBN8</accession>
<evidence type="ECO:0000259" key="1">
    <source>
        <dbReference type="Pfam" id="PF07726"/>
    </source>
</evidence>
<dbReference type="InterPro" id="IPR041628">
    <property type="entry name" value="ChlI/MoxR_AAA_lid"/>
</dbReference>
<evidence type="ECO:0000313" key="3">
    <source>
        <dbReference type="EMBL" id="OGD40228.1"/>
    </source>
</evidence>
<dbReference type="Gene3D" id="1.10.8.80">
    <property type="entry name" value="Magnesium chelatase subunit I, C-Terminal domain"/>
    <property type="match status" value="1"/>
</dbReference>
<dbReference type="SUPFAM" id="SSF52540">
    <property type="entry name" value="P-loop containing nucleoside triphosphate hydrolases"/>
    <property type="match status" value="1"/>
</dbReference>
<dbReference type="GO" id="GO:0016887">
    <property type="term" value="F:ATP hydrolysis activity"/>
    <property type="evidence" value="ECO:0007669"/>
    <property type="project" value="InterPro"/>
</dbReference>
<dbReference type="Proteomes" id="UP000177197">
    <property type="component" value="Unassembled WGS sequence"/>
</dbReference>